<dbReference type="PANTHER" id="PTHR45431:SF3">
    <property type="entry name" value="RHODANESE-LIKE DOMAIN-CONTAINING PROTEIN 15, CHLOROPLASTIC"/>
    <property type="match status" value="1"/>
</dbReference>
<dbReference type="InterPro" id="IPR001763">
    <property type="entry name" value="Rhodanese-like_dom"/>
</dbReference>
<dbReference type="SMART" id="SM00450">
    <property type="entry name" value="RHOD"/>
    <property type="match status" value="1"/>
</dbReference>
<dbReference type="SUPFAM" id="SSF52821">
    <property type="entry name" value="Rhodanese/Cell cycle control phosphatase"/>
    <property type="match status" value="1"/>
</dbReference>
<sequence length="150" mass="16424">MAAANKILEQAQNRAQEQGYNYRGALLPTEAYQVLQAMPEAKVVDVRCCAELDWVGRVPGAVEVELMTYPGMQPNPHFVEQLKEQAAEDAVLLLLCRTGVRSDKAATLLSQHGFTHCYNILGGFEGDKDEAGHRGLKTGWKAAGLPWVQG</sequence>
<dbReference type="Proteomes" id="UP000316473">
    <property type="component" value="Chromosome"/>
</dbReference>
<evidence type="ECO:0000313" key="3">
    <source>
        <dbReference type="Proteomes" id="UP000316473"/>
    </source>
</evidence>
<evidence type="ECO:0000259" key="1">
    <source>
        <dbReference type="PROSITE" id="PS50206"/>
    </source>
</evidence>
<dbReference type="EMBL" id="AP019755">
    <property type="protein sequence ID" value="BBL34836.1"/>
    <property type="molecule type" value="Genomic_DNA"/>
</dbReference>
<dbReference type="Gene3D" id="3.40.250.10">
    <property type="entry name" value="Rhodanese-like domain"/>
    <property type="match status" value="1"/>
</dbReference>
<protein>
    <recommendedName>
        <fullName evidence="1">Rhodanese domain-containing protein</fullName>
    </recommendedName>
</protein>
<dbReference type="AlphaFoldDB" id="A0A4Y1YL53"/>
<reference evidence="2 3" key="1">
    <citation type="submission" date="2019-06" db="EMBL/GenBank/DDBJ databases">
        <title>Nitrosomonas stercoris KYUHI-S whole genome shotgun sequence.</title>
        <authorList>
            <person name="Nakagawa T."/>
            <person name="Tsuchiya Y."/>
            <person name="Takahashi R."/>
        </authorList>
    </citation>
    <scope>NUCLEOTIDE SEQUENCE [LARGE SCALE GENOMIC DNA]</scope>
    <source>
        <strain evidence="2 3">KYUHI-S</strain>
    </source>
</reference>
<proteinExistence type="predicted"/>
<keyword evidence="3" id="KW-1185">Reference proteome</keyword>
<dbReference type="PROSITE" id="PS50206">
    <property type="entry name" value="RHODANESE_3"/>
    <property type="match status" value="1"/>
</dbReference>
<gene>
    <name evidence="2" type="ORF">Nstercoris_01081</name>
</gene>
<dbReference type="KEGG" id="nst:Nstercoris_01081"/>
<dbReference type="PANTHER" id="PTHR45431">
    <property type="entry name" value="RHODANESE-LIKE DOMAIN-CONTAINING PROTEIN 15, CHLOROPLASTIC"/>
    <property type="match status" value="1"/>
</dbReference>
<evidence type="ECO:0000313" key="2">
    <source>
        <dbReference type="EMBL" id="BBL34836.1"/>
    </source>
</evidence>
<dbReference type="InterPro" id="IPR052367">
    <property type="entry name" value="Thiosulfate_ST/Rhodanese-like"/>
</dbReference>
<dbReference type="Pfam" id="PF00581">
    <property type="entry name" value="Rhodanese"/>
    <property type="match status" value="1"/>
</dbReference>
<name>A0A4Y1YL53_9PROT</name>
<accession>A0A4Y1YL53</accession>
<dbReference type="CDD" id="cd01522">
    <property type="entry name" value="RHOD_1"/>
    <property type="match status" value="1"/>
</dbReference>
<feature type="domain" description="Rhodanese" evidence="1">
    <location>
        <begin position="37"/>
        <end position="136"/>
    </location>
</feature>
<organism evidence="2 3">
    <name type="scientific">Nitrosomonas stercoris</name>
    <dbReference type="NCBI Taxonomy" id="1444684"/>
    <lineage>
        <taxon>Bacteria</taxon>
        <taxon>Pseudomonadati</taxon>
        <taxon>Pseudomonadota</taxon>
        <taxon>Betaproteobacteria</taxon>
        <taxon>Nitrosomonadales</taxon>
        <taxon>Nitrosomonadaceae</taxon>
        <taxon>Nitrosomonas</taxon>
    </lineage>
</organism>
<dbReference type="InterPro" id="IPR036873">
    <property type="entry name" value="Rhodanese-like_dom_sf"/>
</dbReference>